<comment type="caution">
    <text evidence="1">The sequence shown here is derived from an EMBL/GenBank/DDBJ whole genome shotgun (WGS) entry which is preliminary data.</text>
</comment>
<dbReference type="Proteomes" id="UP001595896">
    <property type="component" value="Unassembled WGS sequence"/>
</dbReference>
<reference evidence="2" key="1">
    <citation type="journal article" date="2019" name="Int. J. Syst. Evol. Microbiol.">
        <title>The Global Catalogue of Microorganisms (GCM) 10K type strain sequencing project: providing services to taxonomists for standard genome sequencing and annotation.</title>
        <authorList>
            <consortium name="The Broad Institute Genomics Platform"/>
            <consortium name="The Broad Institute Genome Sequencing Center for Infectious Disease"/>
            <person name="Wu L."/>
            <person name="Ma J."/>
        </authorList>
    </citation>
    <scope>NUCLEOTIDE SEQUENCE [LARGE SCALE GENOMIC DNA]</scope>
    <source>
        <strain evidence="2">JCM 12165</strain>
    </source>
</reference>
<name>A0ABV9P0T7_9BACI</name>
<sequence>MFDLGRSCFFILTAVVNARKHMMGEINALAADVDDFPEPG</sequence>
<organism evidence="1 2">
    <name type="scientific">Bacillus daqingensis</name>
    <dbReference type="NCBI Taxonomy" id="872396"/>
    <lineage>
        <taxon>Bacteria</taxon>
        <taxon>Bacillati</taxon>
        <taxon>Bacillota</taxon>
        <taxon>Bacilli</taxon>
        <taxon>Bacillales</taxon>
        <taxon>Bacillaceae</taxon>
        <taxon>Bacillus</taxon>
    </lineage>
</organism>
<proteinExistence type="predicted"/>
<evidence type="ECO:0000313" key="2">
    <source>
        <dbReference type="Proteomes" id="UP001595896"/>
    </source>
</evidence>
<dbReference type="EMBL" id="JBHSGK010000013">
    <property type="protein sequence ID" value="MFC4737719.1"/>
    <property type="molecule type" value="Genomic_DNA"/>
</dbReference>
<gene>
    <name evidence="1" type="ORF">ACFO4L_14035</name>
</gene>
<protein>
    <submittedName>
        <fullName evidence="1">Uncharacterized protein</fullName>
    </submittedName>
</protein>
<keyword evidence="2" id="KW-1185">Reference proteome</keyword>
<evidence type="ECO:0000313" key="1">
    <source>
        <dbReference type="EMBL" id="MFC4737719.1"/>
    </source>
</evidence>
<accession>A0ABV9P0T7</accession>